<dbReference type="GO" id="GO:0140359">
    <property type="term" value="F:ABC-type transporter activity"/>
    <property type="evidence" value="ECO:0007669"/>
    <property type="project" value="InterPro"/>
</dbReference>
<name>E1Z8W0_CHLVA</name>
<evidence type="ECO:0000256" key="8">
    <source>
        <dbReference type="ARBA" id="ARBA00023136"/>
    </source>
</evidence>
<feature type="transmembrane region" description="Helical" evidence="9">
    <location>
        <begin position="120"/>
        <end position="139"/>
    </location>
</feature>
<dbReference type="InterPro" id="IPR003593">
    <property type="entry name" value="AAA+_ATPase"/>
</dbReference>
<dbReference type="Pfam" id="PF12698">
    <property type="entry name" value="ABC2_membrane_3"/>
    <property type="match status" value="1"/>
</dbReference>
<dbReference type="InParanoid" id="E1Z8W0"/>
<dbReference type="Pfam" id="PF24526">
    <property type="entry name" value="ABCA12_C"/>
    <property type="match status" value="1"/>
</dbReference>
<dbReference type="RefSeq" id="XP_005849509.1">
    <property type="nucleotide sequence ID" value="XM_005849447.1"/>
</dbReference>
<proteinExistence type="inferred from homology"/>
<evidence type="ECO:0000259" key="10">
    <source>
        <dbReference type="PROSITE" id="PS50893"/>
    </source>
</evidence>
<dbReference type="OrthoDB" id="8061355at2759"/>
<dbReference type="EMBL" id="GL433839">
    <property type="protein sequence ID" value="EFN57407.1"/>
    <property type="molecule type" value="Genomic_DNA"/>
</dbReference>
<dbReference type="GO" id="GO:0005524">
    <property type="term" value="F:ATP binding"/>
    <property type="evidence" value="ECO:0007669"/>
    <property type="project" value="UniProtKB-KW"/>
</dbReference>
<keyword evidence="5" id="KW-0547">Nucleotide-binding</keyword>
<evidence type="ECO:0000313" key="12">
    <source>
        <dbReference type="Proteomes" id="UP000008141"/>
    </source>
</evidence>
<dbReference type="SUPFAM" id="SSF52540">
    <property type="entry name" value="P-loop containing nucleoside triphosphate hydrolases"/>
    <property type="match status" value="1"/>
</dbReference>
<evidence type="ECO:0000256" key="2">
    <source>
        <dbReference type="ARBA" id="ARBA00008526"/>
    </source>
</evidence>
<gene>
    <name evidence="11" type="ORF">CHLNCDRAFT_30336</name>
</gene>
<dbReference type="FunCoup" id="E1Z8W0">
    <property type="interactions" value="5"/>
</dbReference>
<evidence type="ECO:0000256" key="1">
    <source>
        <dbReference type="ARBA" id="ARBA00004141"/>
    </source>
</evidence>
<keyword evidence="8 9" id="KW-0472">Membrane</keyword>
<comment type="similarity">
    <text evidence="2">Belongs to the ABC transporter superfamily. ABCA family. CPR flippase (TC 3.A.1.211) subfamily.</text>
</comment>
<evidence type="ECO:0000256" key="7">
    <source>
        <dbReference type="ARBA" id="ARBA00022989"/>
    </source>
</evidence>
<dbReference type="Proteomes" id="UP000008141">
    <property type="component" value="Unassembled WGS sequence"/>
</dbReference>
<feature type="transmembrane region" description="Helical" evidence="9">
    <location>
        <begin position="95"/>
        <end position="114"/>
    </location>
</feature>
<dbReference type="KEGG" id="cvr:CHLNCDRAFT_30336"/>
<feature type="transmembrane region" description="Helical" evidence="9">
    <location>
        <begin position="21"/>
        <end position="47"/>
    </location>
</feature>
<comment type="subcellular location">
    <subcellularLocation>
        <location evidence="1">Membrane</location>
        <topology evidence="1">Multi-pass membrane protein</topology>
    </subcellularLocation>
</comment>
<feature type="transmembrane region" description="Helical" evidence="9">
    <location>
        <begin position="169"/>
        <end position="190"/>
    </location>
</feature>
<dbReference type="InterPro" id="IPR017871">
    <property type="entry name" value="ABC_transporter-like_CS"/>
</dbReference>
<feature type="domain" description="ABC transporter" evidence="10">
    <location>
        <begin position="258"/>
        <end position="506"/>
    </location>
</feature>
<dbReference type="PANTHER" id="PTHR19229">
    <property type="entry name" value="ATP-BINDING CASSETTE TRANSPORTER SUBFAMILY A ABCA"/>
    <property type="match status" value="1"/>
</dbReference>
<dbReference type="SMART" id="SM00382">
    <property type="entry name" value="AAA"/>
    <property type="match status" value="1"/>
</dbReference>
<evidence type="ECO:0000256" key="3">
    <source>
        <dbReference type="ARBA" id="ARBA00022448"/>
    </source>
</evidence>
<feature type="transmembrane region" description="Helical" evidence="9">
    <location>
        <begin position="67"/>
        <end position="88"/>
    </location>
</feature>
<keyword evidence="4 9" id="KW-0812">Transmembrane</keyword>
<evidence type="ECO:0000256" key="6">
    <source>
        <dbReference type="ARBA" id="ARBA00022840"/>
    </source>
</evidence>
<evidence type="ECO:0000256" key="5">
    <source>
        <dbReference type="ARBA" id="ARBA00022741"/>
    </source>
</evidence>
<protein>
    <recommendedName>
        <fullName evidence="10">ABC transporter domain-containing protein</fullName>
    </recommendedName>
</protein>
<keyword evidence="7 9" id="KW-1133">Transmembrane helix</keyword>
<dbReference type="OMA" id="MRRSCTM"/>
<dbReference type="InterPro" id="IPR027417">
    <property type="entry name" value="P-loop_NTPase"/>
</dbReference>
<keyword evidence="12" id="KW-1185">Reference proteome</keyword>
<dbReference type="FunFam" id="3.40.50.300:FF:000665">
    <property type="entry name" value="ABC transporter A family member 2"/>
    <property type="match status" value="1"/>
</dbReference>
<dbReference type="CDD" id="cd03263">
    <property type="entry name" value="ABC_subfamily_A"/>
    <property type="match status" value="1"/>
</dbReference>
<dbReference type="GO" id="GO:0005319">
    <property type="term" value="F:lipid transporter activity"/>
    <property type="evidence" value="ECO:0007669"/>
    <property type="project" value="TreeGrafter"/>
</dbReference>
<dbReference type="AlphaFoldDB" id="E1Z8W0"/>
<dbReference type="InterPro" id="IPR003439">
    <property type="entry name" value="ABC_transporter-like_ATP-bd"/>
</dbReference>
<dbReference type="Pfam" id="PF00005">
    <property type="entry name" value="ABC_tran"/>
    <property type="match status" value="1"/>
</dbReference>
<dbReference type="Gene3D" id="3.40.50.300">
    <property type="entry name" value="P-loop containing nucleotide triphosphate hydrolases"/>
    <property type="match status" value="1"/>
</dbReference>
<dbReference type="InterPro" id="IPR026082">
    <property type="entry name" value="ABCA"/>
</dbReference>
<organism evidence="12">
    <name type="scientific">Chlorella variabilis</name>
    <name type="common">Green alga</name>
    <dbReference type="NCBI Taxonomy" id="554065"/>
    <lineage>
        <taxon>Eukaryota</taxon>
        <taxon>Viridiplantae</taxon>
        <taxon>Chlorophyta</taxon>
        <taxon>core chlorophytes</taxon>
        <taxon>Trebouxiophyceae</taxon>
        <taxon>Chlorellales</taxon>
        <taxon>Chlorellaceae</taxon>
        <taxon>Chlorella clade</taxon>
        <taxon>Chlorella</taxon>
    </lineage>
</organism>
<dbReference type="PROSITE" id="PS00211">
    <property type="entry name" value="ABC_TRANSPORTER_1"/>
    <property type="match status" value="1"/>
</dbReference>
<dbReference type="InterPro" id="IPR013525">
    <property type="entry name" value="ABC2_TM"/>
</dbReference>
<evidence type="ECO:0000256" key="4">
    <source>
        <dbReference type="ARBA" id="ARBA00022692"/>
    </source>
</evidence>
<evidence type="ECO:0000256" key="9">
    <source>
        <dbReference type="SAM" id="Phobius"/>
    </source>
</evidence>
<dbReference type="PANTHER" id="PTHR19229:SF154">
    <property type="entry name" value="ABC TRANSPORTER A FAMILY MEMBER 3-RELATED"/>
    <property type="match status" value="1"/>
</dbReference>
<dbReference type="eggNOG" id="KOG0059">
    <property type="taxonomic scope" value="Eukaryota"/>
</dbReference>
<dbReference type="GO" id="GO:0016887">
    <property type="term" value="F:ATP hydrolysis activity"/>
    <property type="evidence" value="ECO:0007669"/>
    <property type="project" value="InterPro"/>
</dbReference>
<reference evidence="11 12" key="1">
    <citation type="journal article" date="2010" name="Plant Cell">
        <title>The Chlorella variabilis NC64A genome reveals adaptation to photosymbiosis, coevolution with viruses, and cryptic sex.</title>
        <authorList>
            <person name="Blanc G."/>
            <person name="Duncan G."/>
            <person name="Agarkova I."/>
            <person name="Borodovsky M."/>
            <person name="Gurnon J."/>
            <person name="Kuo A."/>
            <person name="Lindquist E."/>
            <person name="Lucas S."/>
            <person name="Pangilinan J."/>
            <person name="Polle J."/>
            <person name="Salamov A."/>
            <person name="Terry A."/>
            <person name="Yamada T."/>
            <person name="Dunigan D.D."/>
            <person name="Grigoriev I.V."/>
            <person name="Claverie J.M."/>
            <person name="Van Etten J.L."/>
        </authorList>
    </citation>
    <scope>NUCLEOTIDE SEQUENCE [LARGE SCALE GENOMIC DNA]</scope>
    <source>
        <strain evidence="11 12">NC64A</strain>
    </source>
</reference>
<dbReference type="GeneID" id="17357179"/>
<keyword evidence="3" id="KW-0813">Transport</keyword>
<sequence>MLNQLVYEKEKRLRNMMKMHGLGDAAYWAIQYCWFFVINFTFTWILIGFGSLINLSFFRLTSYSFQFVFYLLWINCLLAFTFLLSTLFRSSKTAVVVGFLYVFGTGLVGILLLQTFISEAYWWVIFLELVPGWALYRGLYEISQYAFRANTQDNTGITWSSLSDENNGLPAVMVIFAVEAVVFMVLAWYLEQVVDTGVGVRRHPLFFLGRFRGGAKKARKHAGGSEDAVTIPVEAEDVREERLRVEGLAPGASNAAAIVIKDLHKTFPAPFGGREKQAVRGLTLAIERGECFGLGPNGAGKSTTLNVLTGFLDPTQGTAIVEGHDIQRDMPTIYSLMGVCPQDNLLWERLTAREHLTFFARLKNLKARTPTSCPHAHRGQQLTAAVEEALQKVNLYNGGVGDKQVRQYSGGMKRRLSVAISFVGGPLVVYLDEPSTGLDPASRQNLWSVVKAAKQERAIILTTHSMEEATVLCDRLGIFVDGTLVCIGNPKELTSRYGGYYIFTITTPPHQDAAAHALVLGMSPGARLTYALAGTRKYELPVGEVTLPDVFAVMEEAKKKVTVLDWGVSNATLEEVFIKFAKSIGAEGGM</sequence>
<dbReference type="PROSITE" id="PS50893">
    <property type="entry name" value="ABC_TRANSPORTER_2"/>
    <property type="match status" value="1"/>
</dbReference>
<keyword evidence="6" id="KW-0067">ATP-binding</keyword>
<evidence type="ECO:0000313" key="11">
    <source>
        <dbReference type="EMBL" id="EFN57407.1"/>
    </source>
</evidence>
<dbReference type="GO" id="GO:0016020">
    <property type="term" value="C:membrane"/>
    <property type="evidence" value="ECO:0007669"/>
    <property type="project" value="UniProtKB-SubCell"/>
</dbReference>
<accession>E1Z8W0</accession>